<evidence type="ECO:0000313" key="1">
    <source>
        <dbReference type="EMBL" id="MPM46566.1"/>
    </source>
</evidence>
<gene>
    <name evidence="1" type="ORF">SDC9_93270</name>
</gene>
<organism evidence="1">
    <name type="scientific">bioreactor metagenome</name>
    <dbReference type="NCBI Taxonomy" id="1076179"/>
    <lineage>
        <taxon>unclassified sequences</taxon>
        <taxon>metagenomes</taxon>
        <taxon>ecological metagenomes</taxon>
    </lineage>
</organism>
<comment type="caution">
    <text evidence="1">The sequence shown here is derived from an EMBL/GenBank/DDBJ whole genome shotgun (WGS) entry which is preliminary data.</text>
</comment>
<protein>
    <submittedName>
        <fullName evidence="1">Uncharacterized protein</fullName>
    </submittedName>
</protein>
<dbReference type="EMBL" id="VSSQ01011328">
    <property type="protein sequence ID" value="MPM46566.1"/>
    <property type="molecule type" value="Genomic_DNA"/>
</dbReference>
<dbReference type="AlphaFoldDB" id="A0A645A0W5"/>
<reference evidence="1" key="1">
    <citation type="submission" date="2019-08" db="EMBL/GenBank/DDBJ databases">
        <authorList>
            <person name="Kucharzyk K."/>
            <person name="Murdoch R.W."/>
            <person name="Higgins S."/>
            <person name="Loffler F."/>
        </authorList>
    </citation>
    <scope>NUCLEOTIDE SEQUENCE</scope>
</reference>
<sequence>MVRCKIAALTVVRADAVEHVILVAVAVHQHHGNLRLAVLGDVGRRVHANDNDAVERAVFGNADVAFLGVDPGDEDMEGCLARFVLHHAQKIAVKRVAEHEVLAGFRLRNHHADELGSAVALDAAGPQRLCRLVGHVLERFDRHKHFFACFRP</sequence>
<proteinExistence type="predicted"/>
<accession>A0A645A0W5</accession>
<name>A0A645A0W5_9ZZZZ</name>